<dbReference type="PANTHER" id="PTHR34385:SF1">
    <property type="entry name" value="PEPTIDOGLYCAN L-ALANYL-D-GLUTAMATE ENDOPEPTIDASE CWLK"/>
    <property type="match status" value="1"/>
</dbReference>
<dbReference type="InterPro" id="IPR052179">
    <property type="entry name" value="DD-CPase-like"/>
</dbReference>
<reference evidence="2 3" key="1">
    <citation type="journal article" date="2015" name="Genome Announc.">
        <title>Draft Genome Sequence of Filamentous Marine Cyanobacterium Lyngbya confervoides Strain BDU141951.</title>
        <authorList>
            <person name="Chandrababunaidu M.M."/>
            <person name="Sen D."/>
            <person name="Tripathy S."/>
        </authorList>
    </citation>
    <scope>NUCLEOTIDE SEQUENCE [LARGE SCALE GENOMIC DNA]</scope>
    <source>
        <strain evidence="2 3">BDU141951</strain>
    </source>
</reference>
<dbReference type="InterPro" id="IPR003709">
    <property type="entry name" value="VanY-like_core_dom"/>
</dbReference>
<accession>A0ABD4T8H5</accession>
<sequence>MSLFVLAGFLFLGTLGSMGPGQTASHRCLLDIYTSLFPTVGVDGAGTLASVLPAAKQIGLNPAQTYYAVAYQSALVEQARFTPITPLQYGHRQTVPAERSQLQRLPGAGPGQRDEYLRPEAAQAWFQMQRAARAAGIQLAIADSYRTEAEQARLFARQVQRRGNRVAAAQWSAPPGYSEHHTGYALDLAGSDISGLLHPVQDRAVWQWVQQHGPAYGWEISFQAGNPFGITPEPWHIRYLSARSRSALGLAPVPPVQLEALTATLRQSLVTHPPNFAAVDRSLGMHVGLQIAPRASQLLSAVSACPPLDPRHPRQNTHS</sequence>
<gene>
    <name evidence="2" type="ORF">QQ91_0018470</name>
</gene>
<comment type="caution">
    <text evidence="2">The sequence shown here is derived from an EMBL/GenBank/DDBJ whole genome shotgun (WGS) entry which is preliminary data.</text>
</comment>
<organism evidence="2 3">
    <name type="scientific">Lyngbya confervoides BDU141951</name>
    <dbReference type="NCBI Taxonomy" id="1574623"/>
    <lineage>
        <taxon>Bacteria</taxon>
        <taxon>Bacillati</taxon>
        <taxon>Cyanobacteriota</taxon>
        <taxon>Cyanophyceae</taxon>
        <taxon>Oscillatoriophycideae</taxon>
        <taxon>Oscillatoriales</taxon>
        <taxon>Microcoleaceae</taxon>
        <taxon>Lyngbya</taxon>
    </lineage>
</organism>
<evidence type="ECO:0000313" key="2">
    <source>
        <dbReference type="EMBL" id="MCM1984810.1"/>
    </source>
</evidence>
<dbReference type="InterPro" id="IPR058193">
    <property type="entry name" value="VanY/YodJ_core_dom"/>
</dbReference>
<dbReference type="CDD" id="cd14852">
    <property type="entry name" value="LD-carboxypeptidase"/>
    <property type="match status" value="1"/>
</dbReference>
<dbReference type="RefSeq" id="WP_166277139.1">
    <property type="nucleotide sequence ID" value="NZ_JTHE03000104.1"/>
</dbReference>
<dbReference type="SUPFAM" id="SSF55166">
    <property type="entry name" value="Hedgehog/DD-peptidase"/>
    <property type="match status" value="1"/>
</dbReference>
<protein>
    <submittedName>
        <fullName evidence="2">M15 family metallopeptidase</fullName>
    </submittedName>
</protein>
<dbReference type="Pfam" id="PF02557">
    <property type="entry name" value="VanY"/>
    <property type="match status" value="1"/>
</dbReference>
<evidence type="ECO:0000259" key="1">
    <source>
        <dbReference type="Pfam" id="PF02557"/>
    </source>
</evidence>
<evidence type="ECO:0000313" key="3">
    <source>
        <dbReference type="Proteomes" id="UP000031561"/>
    </source>
</evidence>
<proteinExistence type="predicted"/>
<keyword evidence="3" id="KW-1185">Reference proteome</keyword>
<dbReference type="Gene3D" id="3.30.1380.10">
    <property type="match status" value="1"/>
</dbReference>
<dbReference type="AlphaFoldDB" id="A0ABD4T8H5"/>
<dbReference type="Proteomes" id="UP000031561">
    <property type="component" value="Unassembled WGS sequence"/>
</dbReference>
<dbReference type="PANTHER" id="PTHR34385">
    <property type="entry name" value="D-ALANYL-D-ALANINE CARBOXYPEPTIDASE"/>
    <property type="match status" value="1"/>
</dbReference>
<feature type="domain" description="D-alanyl-D-alanine carboxypeptidase-like core" evidence="1">
    <location>
        <begin position="115"/>
        <end position="240"/>
    </location>
</feature>
<name>A0ABD4T8H5_9CYAN</name>
<dbReference type="InterPro" id="IPR009045">
    <property type="entry name" value="Zn_M74/Hedgehog-like"/>
</dbReference>
<dbReference type="EMBL" id="JTHE03000104">
    <property type="protein sequence ID" value="MCM1984810.1"/>
    <property type="molecule type" value="Genomic_DNA"/>
</dbReference>